<dbReference type="InterPro" id="IPR001314">
    <property type="entry name" value="Peptidase_S1A"/>
</dbReference>
<keyword evidence="1" id="KW-1015">Disulfide bond</keyword>
<dbReference type="SUPFAM" id="SSF50494">
    <property type="entry name" value="Trypsin-like serine proteases"/>
    <property type="match status" value="1"/>
</dbReference>
<dbReference type="PANTHER" id="PTHR24271">
    <property type="entry name" value="KALLIKREIN-RELATED"/>
    <property type="match status" value="1"/>
</dbReference>
<dbReference type="Pfam" id="PF00089">
    <property type="entry name" value="Trypsin"/>
    <property type="match status" value="1"/>
</dbReference>
<dbReference type="CDD" id="cd00190">
    <property type="entry name" value="Tryp_SPc"/>
    <property type="match status" value="1"/>
</dbReference>
<evidence type="ECO:0000313" key="4">
    <source>
        <dbReference type="Proteomes" id="UP000694426"/>
    </source>
</evidence>
<proteinExistence type="predicted"/>
<dbReference type="Gene3D" id="2.40.10.10">
    <property type="entry name" value="Trypsin-like serine proteases"/>
    <property type="match status" value="1"/>
</dbReference>
<keyword evidence="4" id="KW-1185">Reference proteome</keyword>
<feature type="domain" description="Peptidase S1" evidence="2">
    <location>
        <begin position="69"/>
        <end position="305"/>
    </location>
</feature>
<dbReference type="GO" id="GO:0004252">
    <property type="term" value="F:serine-type endopeptidase activity"/>
    <property type="evidence" value="ECO:0007669"/>
    <property type="project" value="InterPro"/>
</dbReference>
<protein>
    <recommendedName>
        <fullName evidence="2">Peptidase S1 domain-containing protein</fullName>
    </recommendedName>
</protein>
<dbReference type="PANTHER" id="PTHR24271:SF90">
    <property type="entry name" value="PEPTIDASE S1 DOMAIN-CONTAINING PROTEIN"/>
    <property type="match status" value="1"/>
</dbReference>
<name>A0A8B9I2H7_9AVES</name>
<dbReference type="InterPro" id="IPR009003">
    <property type="entry name" value="Peptidase_S1_PA"/>
</dbReference>
<evidence type="ECO:0000256" key="1">
    <source>
        <dbReference type="ARBA" id="ARBA00023157"/>
    </source>
</evidence>
<dbReference type="InterPro" id="IPR001254">
    <property type="entry name" value="Trypsin_dom"/>
</dbReference>
<sequence>MSLTSAVSWSLVSGYKTFLGAGRDPSCSLTSKASTEAEHAAMKDLQKLLLALLLVACPPAKASHTWNRMVGAGRAKAPARPYMAYLEGKSGHFCGGFLVAPSWVMTAAQCFSHRPLTVILGAHNIQRREESWQMFEVQSYHCHPDFTNPMKGNDILLLKLKGNATSNSYVRTISFQKIKASGGTVCRIAGWGHKAPTATFHEANVTIHKQRDCLTVYPGLANNLICANSGSAGVPEEVSRTWGVDGCRAGFRQVPGTTWFGLKPPLKRCCLKSLVIVSPPQSVHSSSPASHSCSPGTGAKEVPWVLISRDLTLTGAPRLCLALAGQKRQGVCIVLLQHSTQDSAQRDNSLAEEGFALNFRAGLSAFCSAVQPREGWR</sequence>
<dbReference type="InterPro" id="IPR043504">
    <property type="entry name" value="Peptidase_S1_PA_chymotrypsin"/>
</dbReference>
<dbReference type="Proteomes" id="UP000694426">
    <property type="component" value="Unplaced"/>
</dbReference>
<dbReference type="PROSITE" id="PS50240">
    <property type="entry name" value="TRYPSIN_DOM"/>
    <property type="match status" value="1"/>
</dbReference>
<reference evidence="3" key="1">
    <citation type="submission" date="2025-08" db="UniProtKB">
        <authorList>
            <consortium name="Ensembl"/>
        </authorList>
    </citation>
    <scope>IDENTIFICATION</scope>
</reference>
<dbReference type="GeneTree" id="ENSGT01030000234551"/>
<evidence type="ECO:0000313" key="3">
    <source>
        <dbReference type="Ensembl" id="ENSABRP00000004005.1"/>
    </source>
</evidence>
<dbReference type="PRINTS" id="PR00722">
    <property type="entry name" value="CHYMOTRYPSIN"/>
</dbReference>
<accession>A0A8B9I2H7</accession>
<dbReference type="AlphaFoldDB" id="A0A8B9I2H7"/>
<dbReference type="FunFam" id="2.40.10.10:FF:000005">
    <property type="entry name" value="Serine protease 37"/>
    <property type="match status" value="1"/>
</dbReference>
<reference evidence="3" key="2">
    <citation type="submission" date="2025-09" db="UniProtKB">
        <authorList>
            <consortium name="Ensembl"/>
        </authorList>
    </citation>
    <scope>IDENTIFICATION</scope>
</reference>
<organism evidence="3 4">
    <name type="scientific">Anser brachyrhynchus</name>
    <name type="common">Pink-footed goose</name>
    <dbReference type="NCBI Taxonomy" id="132585"/>
    <lineage>
        <taxon>Eukaryota</taxon>
        <taxon>Metazoa</taxon>
        <taxon>Chordata</taxon>
        <taxon>Craniata</taxon>
        <taxon>Vertebrata</taxon>
        <taxon>Euteleostomi</taxon>
        <taxon>Archelosauria</taxon>
        <taxon>Archosauria</taxon>
        <taxon>Dinosauria</taxon>
        <taxon>Saurischia</taxon>
        <taxon>Theropoda</taxon>
        <taxon>Coelurosauria</taxon>
        <taxon>Aves</taxon>
        <taxon>Neognathae</taxon>
        <taxon>Galloanserae</taxon>
        <taxon>Anseriformes</taxon>
        <taxon>Anatidae</taxon>
        <taxon>Anserinae</taxon>
        <taxon>Anser</taxon>
    </lineage>
</organism>
<evidence type="ECO:0000259" key="2">
    <source>
        <dbReference type="PROSITE" id="PS50240"/>
    </source>
</evidence>
<dbReference type="Ensembl" id="ENSABRT00000005750.1">
    <property type="protein sequence ID" value="ENSABRP00000004005.1"/>
    <property type="gene ID" value="ENSABRG00000003763.1"/>
</dbReference>
<dbReference type="GO" id="GO:0006508">
    <property type="term" value="P:proteolysis"/>
    <property type="evidence" value="ECO:0007669"/>
    <property type="project" value="InterPro"/>
</dbReference>
<dbReference type="SMART" id="SM00020">
    <property type="entry name" value="Tryp_SPc"/>
    <property type="match status" value="1"/>
</dbReference>